<feature type="region of interest" description="Disordered" evidence="1">
    <location>
        <begin position="27"/>
        <end position="77"/>
    </location>
</feature>
<reference evidence="2" key="1">
    <citation type="submission" date="2019-06" db="EMBL/GenBank/DDBJ databases">
        <authorList>
            <consortium name="Wellcome Sanger Institute Data Sharing"/>
        </authorList>
    </citation>
    <scope>NUCLEOTIDE SEQUENCE [LARGE SCALE GENOMIC DNA]</scope>
</reference>
<dbReference type="Ensembl" id="ENSMMDT00005055063.1">
    <property type="protein sequence ID" value="ENSMMDP00005054017.1"/>
    <property type="gene ID" value="ENSMMDG00005024253.1"/>
</dbReference>
<accession>A0A668AKT6</accession>
<dbReference type="InParanoid" id="A0A668AKT6"/>
<reference evidence="2" key="3">
    <citation type="submission" date="2025-09" db="UniProtKB">
        <authorList>
            <consortium name="Ensembl"/>
        </authorList>
    </citation>
    <scope>IDENTIFICATION</scope>
</reference>
<feature type="compositionally biased region" description="Polar residues" evidence="1">
    <location>
        <begin position="61"/>
        <end position="70"/>
    </location>
</feature>
<organism evidence="2 3">
    <name type="scientific">Myripristis murdjan</name>
    <name type="common">pinecone soldierfish</name>
    <dbReference type="NCBI Taxonomy" id="586833"/>
    <lineage>
        <taxon>Eukaryota</taxon>
        <taxon>Metazoa</taxon>
        <taxon>Chordata</taxon>
        <taxon>Craniata</taxon>
        <taxon>Vertebrata</taxon>
        <taxon>Euteleostomi</taxon>
        <taxon>Actinopterygii</taxon>
        <taxon>Neopterygii</taxon>
        <taxon>Teleostei</taxon>
        <taxon>Neoteleostei</taxon>
        <taxon>Acanthomorphata</taxon>
        <taxon>Holocentriformes</taxon>
        <taxon>Holocentridae</taxon>
        <taxon>Myripristis</taxon>
    </lineage>
</organism>
<feature type="compositionally biased region" description="Low complexity" evidence="1">
    <location>
        <begin position="37"/>
        <end position="51"/>
    </location>
</feature>
<evidence type="ECO:0000313" key="2">
    <source>
        <dbReference type="Ensembl" id="ENSMMDP00005054017.1"/>
    </source>
</evidence>
<sequence>MSWFYYASQGVNQHADMMPATAADGTANTHCSGVRGPSSSAPSLLDLPAVPQGAAGPPSLENLSCTSQSAAPGGEPEPISYVTVQEQRCVLSWFLGWTTPQRERFLQDLLGKAVPGKVCTLLDSLNTLQVKDRPPNIFECQLRLWTQWFESWSEEERNRFLHMLEERDPVFVAHFYRNVAGTAGRD</sequence>
<keyword evidence="3" id="KW-1185">Reference proteome</keyword>
<evidence type="ECO:0000313" key="3">
    <source>
        <dbReference type="Proteomes" id="UP000472263"/>
    </source>
</evidence>
<dbReference type="Pfam" id="PF14969">
    <property type="entry name" value="DUF4508"/>
    <property type="match status" value="1"/>
</dbReference>
<protein>
    <submittedName>
        <fullName evidence="2">Chromosome 14 open reading frame 119</fullName>
    </submittedName>
</protein>
<name>A0A668AKT6_9TELE</name>
<proteinExistence type="predicted"/>
<dbReference type="AlphaFoldDB" id="A0A668AKT6"/>
<reference evidence="2" key="2">
    <citation type="submission" date="2025-08" db="UniProtKB">
        <authorList>
            <consortium name="Ensembl"/>
        </authorList>
    </citation>
    <scope>IDENTIFICATION</scope>
</reference>
<dbReference type="OrthoDB" id="6514241at2759"/>
<dbReference type="InterPro" id="IPR028019">
    <property type="entry name" value="DUF4508"/>
</dbReference>
<dbReference type="CTD" id="101166165"/>
<gene>
    <name evidence="2" type="primary">C14orf119</name>
    <name evidence="2" type="synonym">c17h14orf119</name>
</gene>
<evidence type="ECO:0000256" key="1">
    <source>
        <dbReference type="SAM" id="MobiDB-lite"/>
    </source>
</evidence>
<dbReference type="Proteomes" id="UP000472263">
    <property type="component" value="Chromosome 17"/>
</dbReference>
<dbReference type="GeneTree" id="ENSGT00390000007438"/>
<dbReference type="PANTHER" id="PTHR16260:SF3">
    <property type="entry name" value="CHROMOSOME 14 OPEN READING FRAME 119-LIKE-RELATED"/>
    <property type="match status" value="1"/>
</dbReference>
<dbReference type="PANTHER" id="PTHR16260">
    <property type="entry name" value="SIMILAR TO 1700123O20RIK PROTEIN"/>
    <property type="match status" value="1"/>
</dbReference>
<dbReference type="FunCoup" id="A0A668AKT6">
    <property type="interactions" value="727"/>
</dbReference>